<dbReference type="Pfam" id="PF01156">
    <property type="entry name" value="IU_nuc_hydro"/>
    <property type="match status" value="1"/>
</dbReference>
<protein>
    <recommendedName>
        <fullName evidence="6">Inosine/uridine-preferring nucleoside hydrolase domain-containing protein</fullName>
    </recommendedName>
</protein>
<feature type="domain" description="Inosine/uridine-preferring nucleoside hydrolase" evidence="6">
    <location>
        <begin position="30"/>
        <end position="300"/>
    </location>
</feature>
<evidence type="ECO:0000313" key="7">
    <source>
        <dbReference type="EMBL" id="CAJ1959076.1"/>
    </source>
</evidence>
<keyword evidence="3" id="KW-0326">Glycosidase</keyword>
<feature type="region of interest" description="Disordered" evidence="4">
    <location>
        <begin position="414"/>
        <end position="446"/>
    </location>
</feature>
<dbReference type="SUPFAM" id="SSF53590">
    <property type="entry name" value="Nucleoside hydrolase"/>
    <property type="match status" value="1"/>
</dbReference>
<evidence type="ECO:0000256" key="1">
    <source>
        <dbReference type="ARBA" id="ARBA00009176"/>
    </source>
</evidence>
<comment type="similarity">
    <text evidence="1">Belongs to the IUNH family.</text>
</comment>
<dbReference type="AlphaFoldDB" id="A0AAD2JKD6"/>
<name>A0AAD2JKD6_9STRA</name>
<evidence type="ECO:0000256" key="4">
    <source>
        <dbReference type="SAM" id="MobiDB-lite"/>
    </source>
</evidence>
<reference evidence="7" key="1">
    <citation type="submission" date="2023-08" db="EMBL/GenBank/DDBJ databases">
        <authorList>
            <person name="Audoor S."/>
            <person name="Bilcke G."/>
        </authorList>
    </citation>
    <scope>NUCLEOTIDE SEQUENCE</scope>
</reference>
<evidence type="ECO:0000256" key="5">
    <source>
        <dbReference type="SAM" id="SignalP"/>
    </source>
</evidence>
<evidence type="ECO:0000313" key="8">
    <source>
        <dbReference type="Proteomes" id="UP001295423"/>
    </source>
</evidence>
<organism evidence="7 8">
    <name type="scientific">Cylindrotheca closterium</name>
    <dbReference type="NCBI Taxonomy" id="2856"/>
    <lineage>
        <taxon>Eukaryota</taxon>
        <taxon>Sar</taxon>
        <taxon>Stramenopiles</taxon>
        <taxon>Ochrophyta</taxon>
        <taxon>Bacillariophyta</taxon>
        <taxon>Bacillariophyceae</taxon>
        <taxon>Bacillariophycidae</taxon>
        <taxon>Bacillariales</taxon>
        <taxon>Bacillariaceae</taxon>
        <taxon>Cylindrotheca</taxon>
    </lineage>
</organism>
<evidence type="ECO:0000256" key="3">
    <source>
        <dbReference type="ARBA" id="ARBA00023295"/>
    </source>
</evidence>
<dbReference type="InterPro" id="IPR001910">
    <property type="entry name" value="Inosine/uridine_hydrolase_dom"/>
</dbReference>
<dbReference type="PANTHER" id="PTHR12304">
    <property type="entry name" value="INOSINE-URIDINE PREFERRING NUCLEOSIDE HYDROLASE"/>
    <property type="match status" value="1"/>
</dbReference>
<keyword evidence="8" id="KW-1185">Reference proteome</keyword>
<dbReference type="Proteomes" id="UP001295423">
    <property type="component" value="Unassembled WGS sequence"/>
</dbReference>
<dbReference type="InterPro" id="IPR023186">
    <property type="entry name" value="IUNH"/>
</dbReference>
<proteinExistence type="inferred from homology"/>
<comment type="caution">
    <text evidence="7">The sequence shown here is derived from an EMBL/GenBank/DDBJ whole genome shotgun (WGS) entry which is preliminary data.</text>
</comment>
<dbReference type="GO" id="GO:0006152">
    <property type="term" value="P:purine nucleoside catabolic process"/>
    <property type="evidence" value="ECO:0007669"/>
    <property type="project" value="TreeGrafter"/>
</dbReference>
<dbReference type="InterPro" id="IPR036452">
    <property type="entry name" value="Ribo_hydro-like"/>
</dbReference>
<dbReference type="PANTHER" id="PTHR12304:SF4">
    <property type="entry name" value="URIDINE NUCLEOSIDASE"/>
    <property type="match status" value="1"/>
</dbReference>
<keyword evidence="2" id="KW-0378">Hydrolase</keyword>
<dbReference type="Gene3D" id="3.90.245.10">
    <property type="entry name" value="Ribonucleoside hydrolase-like"/>
    <property type="match status" value="1"/>
</dbReference>
<dbReference type="GO" id="GO:0005829">
    <property type="term" value="C:cytosol"/>
    <property type="evidence" value="ECO:0007669"/>
    <property type="project" value="TreeGrafter"/>
</dbReference>
<feature type="chain" id="PRO_5042273929" description="Inosine/uridine-preferring nucleoside hydrolase domain-containing protein" evidence="5">
    <location>
        <begin position="25"/>
        <end position="470"/>
    </location>
</feature>
<evidence type="ECO:0000259" key="6">
    <source>
        <dbReference type="Pfam" id="PF01156"/>
    </source>
</evidence>
<accession>A0AAD2JKD6</accession>
<dbReference type="GO" id="GO:0008477">
    <property type="term" value="F:purine nucleosidase activity"/>
    <property type="evidence" value="ECO:0007669"/>
    <property type="project" value="TreeGrafter"/>
</dbReference>
<feature type="signal peptide" evidence="5">
    <location>
        <begin position="1"/>
        <end position="24"/>
    </location>
</feature>
<evidence type="ECO:0000256" key="2">
    <source>
        <dbReference type="ARBA" id="ARBA00022801"/>
    </source>
</evidence>
<sequence length="470" mass="50201">MLSSLKTSLATLLLVATATSFCSAANKQPLIFDSDYGPFIDDVFALGLLVNSLDIVDLKLVLATSDRPELSATCIAAQLELSGHSEIEVAVGSPFPDYSERGSVCAIQGILGFAMEPECNQYSGPPPIQNGVEYMANMIMDSGRDDWWYLVVGGQSSLRALIEAYPEAAAKIDTVIVMAGNWCADFEPYPDVMAPTDETNIGCDPAAANFVLDGNNIQFNNVYYVPVVMADEIGGDDYKVFVDATETNAAANATLTWYKIWSAAGRADENLLVHAEAMAYDPDTESTPQFDPVAVMLALELLVDDCDRMTLFEMEGIHFFEADDEGLQPFPNAPRSAFSLHTGIPDTATLPAECPNITSFTFNVTDTPEMEYPVQVALGFNSPADKAAVYADMARRMAGEKILCGKDTSTLFTDPPVETPTDAPVTPEASPTVAPVTPEASPTVAPGGDSGVCTLGHVSAITVALISMLF</sequence>
<keyword evidence="5" id="KW-0732">Signal</keyword>
<gene>
    <name evidence="7" type="ORF">CYCCA115_LOCUS17499</name>
</gene>
<dbReference type="EMBL" id="CAKOGP040001980">
    <property type="protein sequence ID" value="CAJ1959076.1"/>
    <property type="molecule type" value="Genomic_DNA"/>
</dbReference>